<sequence length="85" mass="9448">MERGSNFIPAKKVWPKVKKEAGKHGLDPAFVYAVCHAESSLDANAETSVARGMMQLTEGAWKDVTDKNYRLAFNWETNVEVGVGY</sequence>
<reference evidence="2" key="1">
    <citation type="submission" date="2018-05" db="EMBL/GenBank/DDBJ databases">
        <authorList>
            <person name="Lanie J.A."/>
            <person name="Ng W.-L."/>
            <person name="Kazmierczak K.M."/>
            <person name="Andrzejewski T.M."/>
            <person name="Davidsen T.M."/>
            <person name="Wayne K.J."/>
            <person name="Tettelin H."/>
            <person name="Glass J.I."/>
            <person name="Rusch D."/>
            <person name="Podicherti R."/>
            <person name="Tsui H.-C.T."/>
            <person name="Winkler M.E."/>
        </authorList>
    </citation>
    <scope>NUCLEOTIDE SEQUENCE</scope>
</reference>
<organism evidence="2">
    <name type="scientific">marine metagenome</name>
    <dbReference type="NCBI Taxonomy" id="408172"/>
    <lineage>
        <taxon>unclassified sequences</taxon>
        <taxon>metagenomes</taxon>
        <taxon>ecological metagenomes</taxon>
    </lineage>
</organism>
<dbReference type="Pfam" id="PF01464">
    <property type="entry name" value="SLT"/>
    <property type="match status" value="1"/>
</dbReference>
<dbReference type="EMBL" id="UINC01051500">
    <property type="protein sequence ID" value="SVB65733.1"/>
    <property type="molecule type" value="Genomic_DNA"/>
</dbReference>
<dbReference type="InterPro" id="IPR008258">
    <property type="entry name" value="Transglycosylase_SLT_dom_1"/>
</dbReference>
<feature type="non-terminal residue" evidence="2">
    <location>
        <position position="85"/>
    </location>
</feature>
<dbReference type="AlphaFoldDB" id="A0A382FU00"/>
<gene>
    <name evidence="2" type="ORF">METZ01_LOCUS218587</name>
</gene>
<accession>A0A382FU00</accession>
<dbReference type="Gene3D" id="1.10.530.10">
    <property type="match status" value="1"/>
</dbReference>
<evidence type="ECO:0000259" key="1">
    <source>
        <dbReference type="Pfam" id="PF01464"/>
    </source>
</evidence>
<proteinExistence type="predicted"/>
<dbReference type="InterPro" id="IPR023346">
    <property type="entry name" value="Lysozyme-like_dom_sf"/>
</dbReference>
<dbReference type="SUPFAM" id="SSF53955">
    <property type="entry name" value="Lysozyme-like"/>
    <property type="match status" value="1"/>
</dbReference>
<protein>
    <recommendedName>
        <fullName evidence="1">Transglycosylase SLT domain-containing protein</fullName>
    </recommendedName>
</protein>
<evidence type="ECO:0000313" key="2">
    <source>
        <dbReference type="EMBL" id="SVB65733.1"/>
    </source>
</evidence>
<name>A0A382FU00_9ZZZZ</name>
<feature type="domain" description="Transglycosylase SLT" evidence="1">
    <location>
        <begin position="18"/>
        <end position="85"/>
    </location>
</feature>